<name>A0AAD1YAG7_EUPCR</name>
<dbReference type="EMBL" id="CAMPGE010029989">
    <property type="protein sequence ID" value="CAI2387483.1"/>
    <property type="molecule type" value="Genomic_DNA"/>
</dbReference>
<dbReference type="SUPFAM" id="SSF48371">
    <property type="entry name" value="ARM repeat"/>
    <property type="match status" value="1"/>
</dbReference>
<proteinExistence type="predicted"/>
<accession>A0AAD1YAG7</accession>
<protein>
    <submittedName>
        <fullName evidence="1">Uncharacterized protein</fullName>
    </submittedName>
</protein>
<dbReference type="Gene3D" id="1.25.10.10">
    <property type="entry name" value="Leucine-rich Repeat Variant"/>
    <property type="match status" value="1"/>
</dbReference>
<evidence type="ECO:0000313" key="2">
    <source>
        <dbReference type="Proteomes" id="UP001295684"/>
    </source>
</evidence>
<dbReference type="InterPro" id="IPR011989">
    <property type="entry name" value="ARM-like"/>
</dbReference>
<sequence>MEDSRTQNRLDNFMKIGQKNIKRKREEFLVNLRKKQRQDKFKKAREEKFKKIIHYSIDGKEVENGDLYENYATCDGSKMQHLVNCILTTSTNPCLLIHLMRSGTELSQVNPNNDEELKESEIFLSKPMLDFYCKVFLESSDLKLIYETVKIMINTLELHSLTPEEIDYCQEIQLIQGMTGLINVNEAEGLEPYKQKDSTQLKYLIKVVEISLALLIKFIKQSEYAASKIDKDILYTLLKDIIDFREIFKMQSDAHILPELELIILTLPVSETDRKGYQSMKAICSCFVEEILDSKDAEYSTNLMTLLTIAFSSTGSLIDILKDEPEFYGYLIAPFHSKMFSLNDLFNNFLSTRLSLISAIIFFSEDDHHMFHLLTQNLLELILEILKISDELEISHCKFKNLDQNMIQASIDDLKAESLFVFSNLCMSNKENKENILEITYGQEIVQRIIDFMTHCHARIRKESYECLYGIVHQCEPKYITWLCDVDVMEKCLDQIENSKDFHVSEVACRVIFFILYSTEVDDPQSVNSKRPGLYTQKLHDMGGIDILQDYQMHPNEEFRHQVNAILSYFYNTEDDTIHVVEGDAPFIPSHKPIVEQEISLFN</sequence>
<comment type="caution">
    <text evidence="1">The sequence shown here is derived from an EMBL/GenBank/DDBJ whole genome shotgun (WGS) entry which is preliminary data.</text>
</comment>
<organism evidence="1 2">
    <name type="scientific">Euplotes crassus</name>
    <dbReference type="NCBI Taxonomy" id="5936"/>
    <lineage>
        <taxon>Eukaryota</taxon>
        <taxon>Sar</taxon>
        <taxon>Alveolata</taxon>
        <taxon>Ciliophora</taxon>
        <taxon>Intramacronucleata</taxon>
        <taxon>Spirotrichea</taxon>
        <taxon>Hypotrichia</taxon>
        <taxon>Euplotida</taxon>
        <taxon>Euplotidae</taxon>
        <taxon>Moneuplotes</taxon>
    </lineage>
</organism>
<gene>
    <name evidence="1" type="ORF">ECRASSUSDP1_LOCUS29116</name>
</gene>
<keyword evidence="2" id="KW-1185">Reference proteome</keyword>
<dbReference type="Proteomes" id="UP001295684">
    <property type="component" value="Unassembled WGS sequence"/>
</dbReference>
<dbReference type="InterPro" id="IPR016024">
    <property type="entry name" value="ARM-type_fold"/>
</dbReference>
<dbReference type="AlphaFoldDB" id="A0AAD1YAG7"/>
<evidence type="ECO:0000313" key="1">
    <source>
        <dbReference type="EMBL" id="CAI2387483.1"/>
    </source>
</evidence>
<reference evidence="1" key="1">
    <citation type="submission" date="2023-07" db="EMBL/GenBank/DDBJ databases">
        <authorList>
            <consortium name="AG Swart"/>
            <person name="Singh M."/>
            <person name="Singh A."/>
            <person name="Seah K."/>
            <person name="Emmerich C."/>
        </authorList>
    </citation>
    <scope>NUCLEOTIDE SEQUENCE</scope>
    <source>
        <strain evidence="1">DP1</strain>
    </source>
</reference>